<proteinExistence type="predicted"/>
<evidence type="ECO:0000313" key="2">
    <source>
        <dbReference type="EMBL" id="EFU75321.1"/>
    </source>
</evidence>
<reference evidence="2 3" key="1">
    <citation type="submission" date="2010-12" db="EMBL/GenBank/DDBJ databases">
        <authorList>
            <person name="Muzny D."/>
            <person name="Qin X."/>
            <person name="Deng J."/>
            <person name="Jiang H."/>
            <person name="Liu Y."/>
            <person name="Qu J."/>
            <person name="Song X.-Z."/>
            <person name="Zhang L."/>
            <person name="Thornton R."/>
            <person name="Coyle M."/>
            <person name="Francisco L."/>
            <person name="Jackson L."/>
            <person name="Javaid M."/>
            <person name="Korchina V."/>
            <person name="Kovar C."/>
            <person name="Mata R."/>
            <person name="Mathew T."/>
            <person name="Ngo R."/>
            <person name="Nguyen L."/>
            <person name="Nguyen N."/>
            <person name="Okwuonu G."/>
            <person name="Ongeri F."/>
            <person name="Pham C."/>
            <person name="Simmons D."/>
            <person name="Wilczek-Boney K."/>
            <person name="Hale W."/>
            <person name="Jakkamsetti A."/>
            <person name="Pham P."/>
            <person name="Ruth R."/>
            <person name="San Lucas F."/>
            <person name="Warren J."/>
            <person name="Zhang J."/>
            <person name="Zhao Z."/>
            <person name="Zhou C."/>
            <person name="Zhu D."/>
            <person name="Lee S."/>
            <person name="Bess C."/>
            <person name="Blankenburg K."/>
            <person name="Forbes L."/>
            <person name="Fu Q."/>
            <person name="Gubbala S."/>
            <person name="Hirani K."/>
            <person name="Jayaseelan J.C."/>
            <person name="Lara F."/>
            <person name="Munidasa M."/>
            <person name="Palculict T."/>
            <person name="Patil S."/>
            <person name="Pu L.-L."/>
            <person name="Saada N."/>
            <person name="Tang L."/>
            <person name="Weissenberger G."/>
            <person name="Zhu Y."/>
            <person name="Hemphill L."/>
            <person name="Shang Y."/>
            <person name="Youmans B."/>
            <person name="Ayvaz T."/>
            <person name="Ross M."/>
            <person name="Santibanez J."/>
            <person name="Aqrawi P."/>
            <person name="Gross S."/>
            <person name="Joshi V."/>
            <person name="Fowler G."/>
            <person name="Nazareth L."/>
            <person name="Reid J."/>
            <person name="Worley K."/>
            <person name="Petrosino J."/>
            <person name="Highlander S."/>
            <person name="Gibbs R."/>
        </authorList>
    </citation>
    <scope>NUCLEOTIDE SEQUENCE [LARGE SCALE GENOMIC DNA]</scope>
    <source>
        <strain evidence="2 3">DSM 3986</strain>
    </source>
</reference>
<protein>
    <recommendedName>
        <fullName evidence="1">Wadjet protein JetD C-terminal domain-containing protein</fullName>
    </recommendedName>
</protein>
<dbReference type="InterPro" id="IPR036078">
    <property type="entry name" value="Spo11/TopoVI_A_sf"/>
</dbReference>
<gene>
    <name evidence="2" type="ORF">HMPREF0381_2679</name>
</gene>
<dbReference type="AlphaFoldDB" id="E6LRU4"/>
<dbReference type="GO" id="GO:0005694">
    <property type="term" value="C:chromosome"/>
    <property type="evidence" value="ECO:0007669"/>
    <property type="project" value="InterPro"/>
</dbReference>
<feature type="domain" description="Wadjet protein JetD C-terminal" evidence="1">
    <location>
        <begin position="242"/>
        <end position="395"/>
    </location>
</feature>
<dbReference type="RefSeq" id="WP_008752438.1">
    <property type="nucleotide sequence ID" value="NZ_GL622296.1"/>
</dbReference>
<evidence type="ECO:0000259" key="1">
    <source>
        <dbReference type="Pfam" id="PF09983"/>
    </source>
</evidence>
<dbReference type="Gene3D" id="3.40.1360.10">
    <property type="match status" value="1"/>
</dbReference>
<dbReference type="SUPFAM" id="SSF56726">
    <property type="entry name" value="DNA topoisomerase IV, alpha subunit"/>
    <property type="match status" value="1"/>
</dbReference>
<evidence type="ECO:0000313" key="3">
    <source>
        <dbReference type="Proteomes" id="UP000003434"/>
    </source>
</evidence>
<accession>E6LRU4</accession>
<dbReference type="EMBL" id="AEPW01000106">
    <property type="protein sequence ID" value="EFU75321.1"/>
    <property type="molecule type" value="Genomic_DNA"/>
</dbReference>
<dbReference type="Pfam" id="PF09983">
    <property type="entry name" value="JetD_C"/>
    <property type="match status" value="1"/>
</dbReference>
<dbReference type="Proteomes" id="UP000003434">
    <property type="component" value="Unassembled WGS sequence"/>
</dbReference>
<comment type="caution">
    <text evidence="2">The sequence shown here is derived from an EMBL/GenBank/DDBJ whole genome shotgun (WGS) entry which is preliminary data.</text>
</comment>
<dbReference type="InterPro" id="IPR024534">
    <property type="entry name" value="JetD_C"/>
</dbReference>
<sequence length="408" mass="48308">MDYTKDILNRLIDIYERREGYKKEPSSLRVIQIDIKKTYPAYVDRYNHNVYKEINVAIEKLINENLVNSNIDVSGKYEKVKLNVENISVCYKKVKRVTIIEQCKKMEAVLNLFKDKNLPVLDNILSDWRKLISEYKKIPYDIKYDAIRLMNILKILEAILRLSNESYIRNFSTAIFQDSKRFQREFKSGIESILFDYTNEAVERDKILEYYNLYENPTYTYIKGDAVIKFEDSVIYVKELPDGIALSNVSLEAIREVKVFAKSVITVENLTTYHDEDEREAVYIYLGGYHNKSKQVILKKIYDENKNCEFMHEGDIDVYGFLILENLKEKTGIPFKPLNMDVDTLKRFFEANIYKELTFSDINMIEKNKEKLRDYKEVLEFMLLHNCKVEQESIKAVEILEPVGRRIF</sequence>
<dbReference type="eggNOG" id="COG4924">
    <property type="taxonomic scope" value="Bacteria"/>
</dbReference>
<dbReference type="HOGENOM" id="CLU_054915_2_0_9"/>
<dbReference type="GO" id="GO:0003677">
    <property type="term" value="F:DNA binding"/>
    <property type="evidence" value="ECO:0007669"/>
    <property type="project" value="InterPro"/>
</dbReference>
<name>E6LRU4_9FIRM</name>
<organism evidence="2 3">
    <name type="scientific">Lachnoanaerobaculum saburreum DSM 3986</name>
    <dbReference type="NCBI Taxonomy" id="887325"/>
    <lineage>
        <taxon>Bacteria</taxon>
        <taxon>Bacillati</taxon>
        <taxon>Bacillota</taxon>
        <taxon>Clostridia</taxon>
        <taxon>Lachnospirales</taxon>
        <taxon>Lachnospiraceae</taxon>
        <taxon>Lachnoanaerobaculum</taxon>
    </lineage>
</organism>